<keyword evidence="2" id="KW-1185">Reference proteome</keyword>
<gene>
    <name evidence="1" type="ORF">SAMN05444682_109198</name>
</gene>
<organism evidence="1 2">
    <name type="scientific">Parapedobacter indicus</name>
    <dbReference type="NCBI Taxonomy" id="1477437"/>
    <lineage>
        <taxon>Bacteria</taxon>
        <taxon>Pseudomonadati</taxon>
        <taxon>Bacteroidota</taxon>
        <taxon>Sphingobacteriia</taxon>
        <taxon>Sphingobacteriales</taxon>
        <taxon>Sphingobacteriaceae</taxon>
        <taxon>Parapedobacter</taxon>
    </lineage>
</organism>
<evidence type="ECO:0000313" key="1">
    <source>
        <dbReference type="EMBL" id="SFJ39986.1"/>
    </source>
</evidence>
<dbReference type="AlphaFoldDB" id="A0A1I3R410"/>
<dbReference type="OrthoDB" id="1524666at2"/>
<dbReference type="STRING" id="1477437.SAMN05444682_109198"/>
<dbReference type="Proteomes" id="UP000198670">
    <property type="component" value="Unassembled WGS sequence"/>
</dbReference>
<evidence type="ECO:0000313" key="2">
    <source>
        <dbReference type="Proteomes" id="UP000198670"/>
    </source>
</evidence>
<accession>A0A1I3R410</accession>
<proteinExistence type="predicted"/>
<name>A0A1I3R410_9SPHI</name>
<protein>
    <submittedName>
        <fullName evidence="1">Uncharacterized protein</fullName>
    </submittedName>
</protein>
<reference evidence="1 2" key="1">
    <citation type="submission" date="2016-10" db="EMBL/GenBank/DDBJ databases">
        <authorList>
            <person name="de Groot N.N."/>
        </authorList>
    </citation>
    <scope>NUCLEOTIDE SEQUENCE [LARGE SCALE GENOMIC DNA]</scope>
    <source>
        <strain evidence="1 2">RK1</strain>
    </source>
</reference>
<sequence>MLSNTQHSLEKLESLLKDLGYRVRYEKGNFKTGACVLQSNRVVVVNRFSNLEMKIGALVSILRDIPLDGGTLDEKQRQFLRSIKQTKLAI</sequence>
<dbReference type="EMBL" id="FOQO01000009">
    <property type="protein sequence ID" value="SFJ39986.1"/>
    <property type="molecule type" value="Genomic_DNA"/>
</dbReference>